<dbReference type="Proteomes" id="UP001589898">
    <property type="component" value="Unassembled WGS sequence"/>
</dbReference>
<evidence type="ECO:0000313" key="3">
    <source>
        <dbReference type="Proteomes" id="UP001589898"/>
    </source>
</evidence>
<dbReference type="RefSeq" id="WP_189497344.1">
    <property type="nucleotide sequence ID" value="NZ_BMZT01000006.1"/>
</dbReference>
<keyword evidence="1" id="KW-1133">Transmembrane helix</keyword>
<feature type="transmembrane region" description="Helical" evidence="1">
    <location>
        <begin position="320"/>
        <end position="340"/>
    </location>
</feature>
<feature type="transmembrane region" description="Helical" evidence="1">
    <location>
        <begin position="136"/>
        <end position="156"/>
    </location>
</feature>
<proteinExistence type="predicted"/>
<name>A0ABV6SX80_9GAMM</name>
<feature type="transmembrane region" description="Helical" evidence="1">
    <location>
        <begin position="168"/>
        <end position="184"/>
    </location>
</feature>
<feature type="transmembrane region" description="Helical" evidence="1">
    <location>
        <begin position="290"/>
        <end position="308"/>
    </location>
</feature>
<keyword evidence="1" id="KW-0812">Transmembrane</keyword>
<comment type="caution">
    <text evidence="2">The sequence shown here is derived from an EMBL/GenBank/DDBJ whole genome shotgun (WGS) entry which is preliminary data.</text>
</comment>
<organism evidence="2 3">
    <name type="scientific">Luteimonas padinae</name>
    <dbReference type="NCBI Taxonomy" id="1714359"/>
    <lineage>
        <taxon>Bacteria</taxon>
        <taxon>Pseudomonadati</taxon>
        <taxon>Pseudomonadota</taxon>
        <taxon>Gammaproteobacteria</taxon>
        <taxon>Lysobacterales</taxon>
        <taxon>Lysobacteraceae</taxon>
        <taxon>Luteimonas</taxon>
    </lineage>
</organism>
<dbReference type="EMBL" id="JBHLTF010000030">
    <property type="protein sequence ID" value="MFC0718019.1"/>
    <property type="molecule type" value="Genomic_DNA"/>
</dbReference>
<evidence type="ECO:0000256" key="1">
    <source>
        <dbReference type="SAM" id="Phobius"/>
    </source>
</evidence>
<evidence type="ECO:0000313" key="2">
    <source>
        <dbReference type="EMBL" id="MFC0718019.1"/>
    </source>
</evidence>
<keyword evidence="1" id="KW-0472">Membrane</keyword>
<keyword evidence="3" id="KW-1185">Reference proteome</keyword>
<protein>
    <submittedName>
        <fullName evidence="2">Uncharacterized protein</fullName>
    </submittedName>
</protein>
<gene>
    <name evidence="2" type="ORF">ACFFFU_09700</name>
</gene>
<feature type="transmembrane region" description="Helical" evidence="1">
    <location>
        <begin position="190"/>
        <end position="207"/>
    </location>
</feature>
<feature type="transmembrane region" description="Helical" evidence="1">
    <location>
        <begin position="114"/>
        <end position="130"/>
    </location>
</feature>
<feature type="transmembrane region" description="Helical" evidence="1">
    <location>
        <begin position="391"/>
        <end position="410"/>
    </location>
</feature>
<feature type="transmembrane region" description="Helical" evidence="1">
    <location>
        <begin position="83"/>
        <end position="107"/>
    </location>
</feature>
<reference evidence="2 3" key="1">
    <citation type="submission" date="2024-09" db="EMBL/GenBank/DDBJ databases">
        <authorList>
            <person name="Sun Q."/>
            <person name="Mori K."/>
        </authorList>
    </citation>
    <scope>NUCLEOTIDE SEQUENCE [LARGE SCALE GENOMIC DNA]</scope>
    <source>
        <strain evidence="2 3">KCTC 52403</strain>
    </source>
</reference>
<feature type="transmembrane region" description="Helical" evidence="1">
    <location>
        <begin position="214"/>
        <end position="232"/>
    </location>
</feature>
<feature type="transmembrane region" description="Helical" evidence="1">
    <location>
        <begin position="360"/>
        <end position="379"/>
    </location>
</feature>
<accession>A0ABV6SX80</accession>
<sequence length="714" mass="77081">MLPRAVALLLGFLFLLTVSRVLPQMAPSALYVLSDATFAECFSSARSLELTGCPHFGFPHGAPQTFGLPVSYAASLLARGDTVALGSVLLVYAAFLAAAYVGSIVLFRRFTTSIWLALAASLLFLCSITVNKFMEYGPLGLGLSLLPAYLAVDLWLLDALLKPTRRRIALRFVLVVAVRCLAIFLDGYSFLFSCALGAGCMLLAPLIQRRPKVALAGVVLYAMACVVAAIAYRGFIPPDALGATGLDGFRAQGVDLYGLVSPQGDSIYHRLFGWGGDIDALRTYSDGASLAGNFLGITWLVALVVLAIQAIRRKRPVATAAVAVPILLAGLAAVILAMGPSLKYKSFRDTPSAGFTASHYSMPEAAAVMALPTAWVYGLPGIKTARSLARWLVVTRLALALLVLLAVVALRNDGRPYLAAALMGLALFEILPDLGSDTRRGHVAYGRAWTLNYDYVASLERQVSASERVLFLQLHPDAGSNPYVVNTLCTRARLFCFNTGGDKNMVMARRQWPVDVQDAMGNRERADAIARLFDASMMDVVVVPFFDLRAAAYSERRAAVDIELVVERAKALARASGTRLQLGERFATLRPDRRKSHDASRSCGRPCWRAWPDMQMPVPNWGPRRTVAGGEINPQPDGRSLMWVSVADSDRDMALAIGDRILATDSTSSLLSASVPAPMREAFIPGARYPVFLIDAGSEEKLLLGYLDIEGPTP</sequence>